<dbReference type="Proteomes" id="UP000886891">
    <property type="component" value="Unassembled WGS sequence"/>
</dbReference>
<evidence type="ECO:0000313" key="7">
    <source>
        <dbReference type="EMBL" id="HIV00238.1"/>
    </source>
</evidence>
<evidence type="ECO:0000256" key="2">
    <source>
        <dbReference type="ARBA" id="ARBA00022475"/>
    </source>
</evidence>
<dbReference type="PANTHER" id="PTHR30250">
    <property type="entry name" value="PST FAMILY PREDICTED COLANIC ACID TRANSPORTER"/>
    <property type="match status" value="1"/>
</dbReference>
<evidence type="ECO:0000256" key="6">
    <source>
        <dbReference type="SAM" id="Phobius"/>
    </source>
</evidence>
<keyword evidence="4 6" id="KW-1133">Transmembrane helix</keyword>
<feature type="transmembrane region" description="Helical" evidence="6">
    <location>
        <begin position="154"/>
        <end position="172"/>
    </location>
</feature>
<comment type="subcellular location">
    <subcellularLocation>
        <location evidence="1">Cell membrane</location>
        <topology evidence="1">Multi-pass membrane protein</topology>
    </subcellularLocation>
</comment>
<feature type="transmembrane region" description="Helical" evidence="6">
    <location>
        <begin position="178"/>
        <end position="202"/>
    </location>
</feature>
<comment type="caution">
    <text evidence="7">The sequence shown here is derived from an EMBL/GenBank/DDBJ whole genome shotgun (WGS) entry which is preliminary data.</text>
</comment>
<keyword evidence="5 6" id="KW-0472">Membrane</keyword>
<evidence type="ECO:0000256" key="3">
    <source>
        <dbReference type="ARBA" id="ARBA00022692"/>
    </source>
</evidence>
<evidence type="ECO:0000256" key="1">
    <source>
        <dbReference type="ARBA" id="ARBA00004651"/>
    </source>
</evidence>
<dbReference type="CDD" id="cd13124">
    <property type="entry name" value="MATE_SpoVB_like"/>
    <property type="match status" value="1"/>
</dbReference>
<keyword evidence="3 6" id="KW-0812">Transmembrane</keyword>
<feature type="transmembrane region" description="Helical" evidence="6">
    <location>
        <begin position="5"/>
        <end position="26"/>
    </location>
</feature>
<reference evidence="7" key="2">
    <citation type="journal article" date="2021" name="PeerJ">
        <title>Extensive microbial diversity within the chicken gut microbiome revealed by metagenomics and culture.</title>
        <authorList>
            <person name="Gilroy R."/>
            <person name="Ravi A."/>
            <person name="Getino M."/>
            <person name="Pursley I."/>
            <person name="Horton D.L."/>
            <person name="Alikhan N.F."/>
            <person name="Baker D."/>
            <person name="Gharbi K."/>
            <person name="Hall N."/>
            <person name="Watson M."/>
            <person name="Adriaenssens E.M."/>
            <person name="Foster-Nyarko E."/>
            <person name="Jarju S."/>
            <person name="Secka A."/>
            <person name="Antonio M."/>
            <person name="Oren A."/>
            <person name="Chaudhuri R.R."/>
            <person name="La Ragione R."/>
            <person name="Hildebrand F."/>
            <person name="Pallen M.J."/>
        </authorList>
    </citation>
    <scope>NUCLEOTIDE SEQUENCE</scope>
    <source>
        <strain evidence="7">23406</strain>
    </source>
</reference>
<feature type="transmembrane region" description="Helical" evidence="6">
    <location>
        <begin position="90"/>
        <end position="112"/>
    </location>
</feature>
<feature type="transmembrane region" description="Helical" evidence="6">
    <location>
        <begin position="251"/>
        <end position="272"/>
    </location>
</feature>
<name>A0A9D1NBU4_9FIRM</name>
<protein>
    <submittedName>
        <fullName evidence="7">Polysaccharide biosynthesis protein</fullName>
    </submittedName>
</protein>
<dbReference type="GO" id="GO:0005886">
    <property type="term" value="C:plasma membrane"/>
    <property type="evidence" value="ECO:0007669"/>
    <property type="project" value="UniProtKB-SubCell"/>
</dbReference>
<evidence type="ECO:0000313" key="8">
    <source>
        <dbReference type="Proteomes" id="UP000886891"/>
    </source>
</evidence>
<gene>
    <name evidence="7" type="ORF">IAB14_03875</name>
</gene>
<dbReference type="InterPro" id="IPR002797">
    <property type="entry name" value="Polysacc_synth"/>
</dbReference>
<dbReference type="PIRSF" id="PIRSF038958">
    <property type="entry name" value="PG_synth_SpoVB"/>
    <property type="match status" value="1"/>
</dbReference>
<keyword evidence="2" id="KW-1003">Cell membrane</keyword>
<dbReference type="Pfam" id="PF01943">
    <property type="entry name" value="Polysacc_synt"/>
    <property type="match status" value="1"/>
</dbReference>
<feature type="transmembrane region" description="Helical" evidence="6">
    <location>
        <begin position="400"/>
        <end position="425"/>
    </location>
</feature>
<evidence type="ECO:0000256" key="4">
    <source>
        <dbReference type="ARBA" id="ARBA00022989"/>
    </source>
</evidence>
<feature type="transmembrane region" description="Helical" evidence="6">
    <location>
        <begin position="473"/>
        <end position="496"/>
    </location>
</feature>
<reference evidence="7" key="1">
    <citation type="submission" date="2020-10" db="EMBL/GenBank/DDBJ databases">
        <authorList>
            <person name="Gilroy R."/>
        </authorList>
    </citation>
    <scope>NUCLEOTIDE SEQUENCE</scope>
    <source>
        <strain evidence="7">23406</strain>
    </source>
</reference>
<dbReference type="InterPro" id="IPR024923">
    <property type="entry name" value="PG_synth_SpoVB"/>
</dbReference>
<dbReference type="InterPro" id="IPR050833">
    <property type="entry name" value="Poly_Biosynth_Transport"/>
</dbReference>
<feature type="transmembrane region" description="Helical" evidence="6">
    <location>
        <begin position="46"/>
        <end position="69"/>
    </location>
</feature>
<feature type="transmembrane region" description="Helical" evidence="6">
    <location>
        <begin position="445"/>
        <end position="466"/>
    </location>
</feature>
<sequence length="519" mass="53627">MKKSYLSGAAFLAMGILIAKIIGALYRIPLTNILGAEGMGIYQLIYPIYAVLLAVSSGSLPVAVSVLVGAKTASGDKEGARATLRAAWRVLLWVGLGVSVALALLSGVIGNLQGNPLTRSGYCAVAPAIFFVAGIAVLRGWFQGLGDMKPTAASQIVENAARLVFGLAFAVMLKDRGIAAQAAGALAGVSVSEALTLVVLIFRFRRSGERLSGRRGGDAGKGVLRDLSKTALPVMIGGIVFPLTQMIDSFLVVNLLAPSVGVAAATAQYGLFTGPVNSLVNLPVVIGLSLGVAVVPGLSGEMQRHNLEGIRAKCRSALKIALIVGVPSAIAYLILADKALSLLYPVLSVAERRTAAVLLRVGAVSVVLMSASQIFASILQGLSRPVAALKNAAFGGGFKLIAGLILLPTVGIVGVAAATLVGFALTLLLDWYDVRLLIGKTGGNFLQNAGVIVLCGVIMGAVIGAINLIPRDWALFVAMAAGSAVYLGTMLISGVLDRDELASLPLGEKLLAWRDRSRR</sequence>
<feature type="transmembrane region" description="Helical" evidence="6">
    <location>
        <begin position="317"/>
        <end position="335"/>
    </location>
</feature>
<feature type="transmembrane region" description="Helical" evidence="6">
    <location>
        <begin position="278"/>
        <end position="296"/>
    </location>
</feature>
<feature type="transmembrane region" description="Helical" evidence="6">
    <location>
        <begin position="124"/>
        <end position="142"/>
    </location>
</feature>
<organism evidence="7 8">
    <name type="scientific">Candidatus Stercoripulliclostridium merdipullorum</name>
    <dbReference type="NCBI Taxonomy" id="2840952"/>
    <lineage>
        <taxon>Bacteria</taxon>
        <taxon>Bacillati</taxon>
        <taxon>Bacillota</taxon>
        <taxon>Clostridia</taxon>
        <taxon>Eubacteriales</taxon>
        <taxon>Candidatus Stercoripulliclostridium</taxon>
    </lineage>
</organism>
<accession>A0A9D1NBU4</accession>
<dbReference type="AlphaFoldDB" id="A0A9D1NBU4"/>
<feature type="transmembrane region" description="Helical" evidence="6">
    <location>
        <begin position="355"/>
        <end position="379"/>
    </location>
</feature>
<dbReference type="EMBL" id="DVOH01000026">
    <property type="protein sequence ID" value="HIV00238.1"/>
    <property type="molecule type" value="Genomic_DNA"/>
</dbReference>
<evidence type="ECO:0000256" key="5">
    <source>
        <dbReference type="ARBA" id="ARBA00023136"/>
    </source>
</evidence>
<proteinExistence type="predicted"/>
<dbReference type="PANTHER" id="PTHR30250:SF21">
    <property type="entry name" value="LIPID II FLIPPASE MURJ"/>
    <property type="match status" value="1"/>
</dbReference>